<protein>
    <recommendedName>
        <fullName evidence="4">CCHC-type domain-containing protein</fullName>
    </recommendedName>
</protein>
<feature type="compositionally biased region" description="Acidic residues" evidence="3">
    <location>
        <begin position="47"/>
        <end position="57"/>
    </location>
</feature>
<keyword evidence="1" id="KW-0862">Zinc</keyword>
<feature type="region of interest" description="Disordered" evidence="3">
    <location>
        <begin position="1"/>
        <end position="73"/>
    </location>
</feature>
<keyword evidence="2" id="KW-0175">Coiled coil</keyword>
<feature type="compositionally biased region" description="Basic and acidic residues" evidence="3">
    <location>
        <begin position="61"/>
        <end position="73"/>
    </location>
</feature>
<evidence type="ECO:0000259" key="4">
    <source>
        <dbReference type="PROSITE" id="PS50158"/>
    </source>
</evidence>
<evidence type="ECO:0000313" key="6">
    <source>
        <dbReference type="Proteomes" id="UP001149954"/>
    </source>
</evidence>
<gene>
    <name evidence="5" type="ORF">N7463_005113</name>
</gene>
<comment type="caution">
    <text evidence="5">The sequence shown here is derived from an EMBL/GenBank/DDBJ whole genome shotgun (WGS) entry which is preliminary data.</text>
</comment>
<evidence type="ECO:0000313" key="5">
    <source>
        <dbReference type="EMBL" id="KAJ5502239.1"/>
    </source>
</evidence>
<dbReference type="GO" id="GO:0008270">
    <property type="term" value="F:zinc ion binding"/>
    <property type="evidence" value="ECO:0007669"/>
    <property type="project" value="UniProtKB-KW"/>
</dbReference>
<dbReference type="Gene3D" id="4.10.60.10">
    <property type="entry name" value="Zinc finger, CCHC-type"/>
    <property type="match status" value="1"/>
</dbReference>
<dbReference type="SMART" id="SM00343">
    <property type="entry name" value="ZnF_C2HC"/>
    <property type="match status" value="1"/>
</dbReference>
<dbReference type="InterPro" id="IPR036875">
    <property type="entry name" value="Znf_CCHC_sf"/>
</dbReference>
<accession>A0A9W9XRY7</accession>
<proteinExistence type="predicted"/>
<reference evidence="5" key="1">
    <citation type="submission" date="2022-12" db="EMBL/GenBank/DDBJ databases">
        <authorList>
            <person name="Petersen C."/>
        </authorList>
    </citation>
    <scope>NUCLEOTIDE SEQUENCE</scope>
    <source>
        <strain evidence="5">IBT 29495</strain>
    </source>
</reference>
<feature type="domain" description="CCHC-type" evidence="4">
    <location>
        <begin position="392"/>
        <end position="408"/>
    </location>
</feature>
<keyword evidence="1" id="KW-0479">Metal-binding</keyword>
<dbReference type="Proteomes" id="UP001149954">
    <property type="component" value="Unassembled WGS sequence"/>
</dbReference>
<dbReference type="GO" id="GO:0003676">
    <property type="term" value="F:nucleic acid binding"/>
    <property type="evidence" value="ECO:0007669"/>
    <property type="project" value="InterPro"/>
</dbReference>
<evidence type="ECO:0000256" key="1">
    <source>
        <dbReference type="PROSITE-ProRule" id="PRU00047"/>
    </source>
</evidence>
<dbReference type="PROSITE" id="PS50158">
    <property type="entry name" value="ZF_CCHC"/>
    <property type="match status" value="1"/>
</dbReference>
<keyword evidence="6" id="KW-1185">Reference proteome</keyword>
<reference evidence="5" key="2">
    <citation type="journal article" date="2023" name="IMA Fungus">
        <title>Comparative genomic study of the Penicillium genus elucidates a diverse pangenome and 15 lateral gene transfer events.</title>
        <authorList>
            <person name="Petersen C."/>
            <person name="Sorensen T."/>
            <person name="Nielsen M.R."/>
            <person name="Sondergaard T.E."/>
            <person name="Sorensen J.L."/>
            <person name="Fitzpatrick D.A."/>
            <person name="Frisvad J.C."/>
            <person name="Nielsen K.L."/>
        </authorList>
    </citation>
    <scope>NUCLEOTIDE SEQUENCE</scope>
    <source>
        <strain evidence="5">IBT 29495</strain>
    </source>
</reference>
<dbReference type="Pfam" id="PF00098">
    <property type="entry name" value="zf-CCHC"/>
    <property type="match status" value="1"/>
</dbReference>
<evidence type="ECO:0000256" key="3">
    <source>
        <dbReference type="SAM" id="MobiDB-lite"/>
    </source>
</evidence>
<dbReference type="EMBL" id="JAPWDS010000003">
    <property type="protein sequence ID" value="KAJ5502239.1"/>
    <property type="molecule type" value="Genomic_DNA"/>
</dbReference>
<dbReference type="AlphaFoldDB" id="A0A9W9XRY7"/>
<organism evidence="5 6">
    <name type="scientific">Penicillium fimorum</name>
    <dbReference type="NCBI Taxonomy" id="1882269"/>
    <lineage>
        <taxon>Eukaryota</taxon>
        <taxon>Fungi</taxon>
        <taxon>Dikarya</taxon>
        <taxon>Ascomycota</taxon>
        <taxon>Pezizomycotina</taxon>
        <taxon>Eurotiomycetes</taxon>
        <taxon>Eurotiomycetidae</taxon>
        <taxon>Eurotiales</taxon>
        <taxon>Aspergillaceae</taxon>
        <taxon>Penicillium</taxon>
    </lineage>
</organism>
<dbReference type="OrthoDB" id="4365667at2759"/>
<dbReference type="InterPro" id="IPR001878">
    <property type="entry name" value="Znf_CCHC"/>
</dbReference>
<feature type="region of interest" description="Disordered" evidence="3">
    <location>
        <begin position="344"/>
        <end position="378"/>
    </location>
</feature>
<name>A0A9W9XRY7_9EURO</name>
<feature type="compositionally biased region" description="Low complexity" evidence="3">
    <location>
        <begin position="344"/>
        <end position="365"/>
    </location>
</feature>
<sequence>MAPPRKTPVNRGKHPAVAVPDEETHEHEDDALDPKTPTPDPPRPVDTDEDNEDDDGGEGPSMRERLQKTPSRERFHELANQYKKLRMTIQDLQDEIIVFQTDKVETNMIIESLTQERDEAIAHRDHAIRERGDLAFRLVNLQNSNVTSSGAPMMEAVTTRKSTKMPDAPMLSDGKEVRFETWETVIRQKLEANADHYPLPVHRKLYVQSRCEGKAQLHIAPRLRIDASIPYTDADDMIAHLKTVFANPNRRPEAYTAYHKLRMKPKDNFTDFLAEFMQLAEEAVVVEENRKRDLYSKLPYLLQSQVMWAVNQDSVLFDTFTQNCQSMSHEINLQQESKSTFRARTSAPSASSGTGAATTAGSAYTPRVKREGSSGFTSLSTTERETLMKEGRCFNCKEQGHMTRECPKKKSNTATVAVVAPTPHVVEVQELEADQGKASA</sequence>
<keyword evidence="1" id="KW-0863">Zinc-finger</keyword>
<dbReference type="SUPFAM" id="SSF57756">
    <property type="entry name" value="Retrovirus zinc finger-like domains"/>
    <property type="match status" value="1"/>
</dbReference>
<feature type="coiled-coil region" evidence="2">
    <location>
        <begin position="75"/>
        <end position="130"/>
    </location>
</feature>
<evidence type="ECO:0000256" key="2">
    <source>
        <dbReference type="SAM" id="Coils"/>
    </source>
</evidence>